<keyword evidence="1" id="KW-0472">Membrane</keyword>
<dbReference type="EMBL" id="MNPL01011166">
    <property type="protein sequence ID" value="OQR72727.1"/>
    <property type="molecule type" value="Genomic_DNA"/>
</dbReference>
<evidence type="ECO:0008006" key="4">
    <source>
        <dbReference type="Google" id="ProtNLM"/>
    </source>
</evidence>
<evidence type="ECO:0000256" key="1">
    <source>
        <dbReference type="SAM" id="Phobius"/>
    </source>
</evidence>
<sequence>YRPEYRIYIYIYIYIYTVLWTVISIHNLTIFLLLCKKVIAELDLQDSPKEFANRMRRDSQFIPGSQEEIKTHYELILQQRIRPQLPKFFRILPQASLRIELMDASRAAGPCALYIQGAMDGSRPGTFYVNGNDLARSPTYIMPALALHEGCPGHHLQESRLHEAPSLASFRLLREDRRYTDMPTHFPMHTAYIEGWGLYSEFLGHEMGVYQSSYEKYGHYSQEILRACRLVVDTGMHAFGWSRQRAIDFLLENTASSLSEIESEIDRYITWPGQACGYKIGEIRIKQLRQKAQDALGSAFDIRDFHEVVLTHIGTIDFLEKAVDNYINEQKK</sequence>
<dbReference type="Proteomes" id="UP000192247">
    <property type="component" value="Unassembled WGS sequence"/>
</dbReference>
<organism evidence="2 3">
    <name type="scientific">Tropilaelaps mercedesae</name>
    <dbReference type="NCBI Taxonomy" id="418985"/>
    <lineage>
        <taxon>Eukaryota</taxon>
        <taxon>Metazoa</taxon>
        <taxon>Ecdysozoa</taxon>
        <taxon>Arthropoda</taxon>
        <taxon>Chelicerata</taxon>
        <taxon>Arachnida</taxon>
        <taxon>Acari</taxon>
        <taxon>Parasitiformes</taxon>
        <taxon>Mesostigmata</taxon>
        <taxon>Gamasina</taxon>
        <taxon>Dermanyssoidea</taxon>
        <taxon>Laelapidae</taxon>
        <taxon>Tropilaelaps</taxon>
    </lineage>
</organism>
<proteinExistence type="predicted"/>
<accession>A0A1V9XGS1</accession>
<dbReference type="OrthoDB" id="5959877at2759"/>
<dbReference type="Pfam" id="PF05960">
    <property type="entry name" value="DUF885"/>
    <property type="match status" value="1"/>
</dbReference>
<evidence type="ECO:0000313" key="3">
    <source>
        <dbReference type="Proteomes" id="UP000192247"/>
    </source>
</evidence>
<dbReference type="PANTHER" id="PTHR33361:SF2">
    <property type="entry name" value="DUF885 DOMAIN-CONTAINING PROTEIN"/>
    <property type="match status" value="1"/>
</dbReference>
<protein>
    <recommendedName>
        <fullName evidence="4">DUF885 domain-containing protein</fullName>
    </recommendedName>
</protein>
<keyword evidence="3" id="KW-1185">Reference proteome</keyword>
<dbReference type="PANTHER" id="PTHR33361">
    <property type="entry name" value="GLR0591 PROTEIN"/>
    <property type="match status" value="1"/>
</dbReference>
<dbReference type="AlphaFoldDB" id="A0A1V9XGS1"/>
<comment type="caution">
    <text evidence="2">The sequence shown here is derived from an EMBL/GenBank/DDBJ whole genome shotgun (WGS) entry which is preliminary data.</text>
</comment>
<dbReference type="InParanoid" id="A0A1V9XGS1"/>
<dbReference type="InterPro" id="IPR010281">
    <property type="entry name" value="DUF885"/>
</dbReference>
<gene>
    <name evidence="2" type="ORF">BIW11_10201</name>
</gene>
<reference evidence="2 3" key="1">
    <citation type="journal article" date="2017" name="Gigascience">
        <title>Draft genome of the honey bee ectoparasitic mite, Tropilaelaps mercedesae, is shaped by the parasitic life history.</title>
        <authorList>
            <person name="Dong X."/>
            <person name="Armstrong S.D."/>
            <person name="Xia D."/>
            <person name="Makepeace B.L."/>
            <person name="Darby A.C."/>
            <person name="Kadowaki T."/>
        </authorList>
    </citation>
    <scope>NUCLEOTIDE SEQUENCE [LARGE SCALE GENOMIC DNA]</scope>
    <source>
        <strain evidence="2">Wuxi-XJTLU</strain>
    </source>
</reference>
<name>A0A1V9XGS1_9ACAR</name>
<keyword evidence="1" id="KW-1133">Transmembrane helix</keyword>
<feature type="non-terminal residue" evidence="2">
    <location>
        <position position="1"/>
    </location>
</feature>
<keyword evidence="1" id="KW-0812">Transmembrane</keyword>
<evidence type="ECO:0000313" key="2">
    <source>
        <dbReference type="EMBL" id="OQR72727.1"/>
    </source>
</evidence>
<feature type="transmembrane region" description="Helical" evidence="1">
    <location>
        <begin position="7"/>
        <end position="34"/>
    </location>
</feature>